<organism evidence="2 3">
    <name type="scientific">Dissostichus eleginoides</name>
    <name type="common">Patagonian toothfish</name>
    <name type="synonym">Dissostichus amissus</name>
    <dbReference type="NCBI Taxonomy" id="100907"/>
    <lineage>
        <taxon>Eukaryota</taxon>
        <taxon>Metazoa</taxon>
        <taxon>Chordata</taxon>
        <taxon>Craniata</taxon>
        <taxon>Vertebrata</taxon>
        <taxon>Euteleostomi</taxon>
        <taxon>Actinopterygii</taxon>
        <taxon>Neopterygii</taxon>
        <taxon>Teleostei</taxon>
        <taxon>Neoteleostei</taxon>
        <taxon>Acanthomorphata</taxon>
        <taxon>Eupercaria</taxon>
        <taxon>Perciformes</taxon>
        <taxon>Notothenioidei</taxon>
        <taxon>Nototheniidae</taxon>
        <taxon>Dissostichus</taxon>
    </lineage>
</organism>
<sequence length="231" mass="26643">MLESISCQYEDVRALLLERGEEGRLNDLSEETLNAMVMFLQRFKEATKALEASKTPILHLTAVWLDRLKCHLQPSSTDNLTFSSLKAKCLRILVEKYKIHLLHKLAMFLNPKLKSLKLLAEEHAMETVHNEVRRLVKDIKERCASPTQRVASSPPPGKELDNRRDYPTSRIPLPAMSALRMKWAHTSTSSHRGRRISMFSAGGRSMQPGFRMWHTLLVRFFPFELQAPRKH</sequence>
<feature type="compositionally biased region" description="Basic and acidic residues" evidence="1">
    <location>
        <begin position="158"/>
        <end position="167"/>
    </location>
</feature>
<dbReference type="InterPro" id="IPR012337">
    <property type="entry name" value="RNaseH-like_sf"/>
</dbReference>
<dbReference type="SUPFAM" id="SSF53098">
    <property type="entry name" value="Ribonuclease H-like"/>
    <property type="match status" value="1"/>
</dbReference>
<feature type="region of interest" description="Disordered" evidence="1">
    <location>
        <begin position="143"/>
        <end position="167"/>
    </location>
</feature>
<gene>
    <name evidence="2" type="ORF">KUDE01_028700</name>
</gene>
<dbReference type="EMBL" id="JASDAP010000018">
    <property type="protein sequence ID" value="KAK1887913.1"/>
    <property type="molecule type" value="Genomic_DNA"/>
</dbReference>
<evidence type="ECO:0000313" key="2">
    <source>
        <dbReference type="EMBL" id="KAK1887913.1"/>
    </source>
</evidence>
<evidence type="ECO:0000256" key="1">
    <source>
        <dbReference type="SAM" id="MobiDB-lite"/>
    </source>
</evidence>
<name>A0AAD9F069_DISEL</name>
<accession>A0AAD9F069</accession>
<keyword evidence="3" id="KW-1185">Reference proteome</keyword>
<dbReference type="Proteomes" id="UP001228049">
    <property type="component" value="Unassembled WGS sequence"/>
</dbReference>
<reference evidence="2" key="1">
    <citation type="submission" date="2023-04" db="EMBL/GenBank/DDBJ databases">
        <title>Chromosome-level genome of Chaenocephalus aceratus.</title>
        <authorList>
            <person name="Park H."/>
        </authorList>
    </citation>
    <scope>NUCLEOTIDE SEQUENCE</scope>
    <source>
        <strain evidence="2">DE</strain>
        <tissue evidence="2">Muscle</tissue>
    </source>
</reference>
<evidence type="ECO:0000313" key="3">
    <source>
        <dbReference type="Proteomes" id="UP001228049"/>
    </source>
</evidence>
<proteinExistence type="predicted"/>
<protein>
    <submittedName>
        <fullName evidence="2">Zinc finger protein 618</fullName>
    </submittedName>
</protein>
<comment type="caution">
    <text evidence="2">The sequence shown here is derived from an EMBL/GenBank/DDBJ whole genome shotgun (WGS) entry which is preliminary data.</text>
</comment>
<dbReference type="AlphaFoldDB" id="A0AAD9F069"/>